<dbReference type="OrthoDB" id="9806926at2"/>
<feature type="transmembrane region" description="Helical" evidence="8">
    <location>
        <begin position="25"/>
        <end position="44"/>
    </location>
</feature>
<evidence type="ECO:0000256" key="4">
    <source>
        <dbReference type="ARBA" id="ARBA00022475"/>
    </source>
</evidence>
<evidence type="ECO:0000313" key="10">
    <source>
        <dbReference type="Proteomes" id="UP000198346"/>
    </source>
</evidence>
<keyword evidence="8" id="KW-0997">Cell inner membrane</keyword>
<dbReference type="GO" id="GO:0005886">
    <property type="term" value="C:plasma membrane"/>
    <property type="evidence" value="ECO:0007669"/>
    <property type="project" value="UniProtKB-SubCell"/>
</dbReference>
<keyword evidence="10" id="KW-1185">Reference proteome</keyword>
<dbReference type="Pfam" id="PF01235">
    <property type="entry name" value="Na_Ala_symp"/>
    <property type="match status" value="1"/>
</dbReference>
<organism evidence="9 10">
    <name type="scientific">Amphiplicatus metriothermophilus</name>
    <dbReference type="NCBI Taxonomy" id="1519374"/>
    <lineage>
        <taxon>Bacteria</taxon>
        <taxon>Pseudomonadati</taxon>
        <taxon>Pseudomonadota</taxon>
        <taxon>Alphaproteobacteria</taxon>
        <taxon>Parvularculales</taxon>
        <taxon>Parvularculaceae</taxon>
        <taxon>Amphiplicatus</taxon>
    </lineage>
</organism>
<keyword evidence="5 8" id="KW-0812">Transmembrane</keyword>
<evidence type="ECO:0000256" key="8">
    <source>
        <dbReference type="RuleBase" id="RU363064"/>
    </source>
</evidence>
<gene>
    <name evidence="9" type="ORF">SAMN06297382_0345</name>
</gene>
<evidence type="ECO:0000256" key="7">
    <source>
        <dbReference type="ARBA" id="ARBA00023136"/>
    </source>
</evidence>
<dbReference type="AlphaFoldDB" id="A0A239PJ74"/>
<feature type="transmembrane region" description="Helical" evidence="8">
    <location>
        <begin position="327"/>
        <end position="350"/>
    </location>
</feature>
<evidence type="ECO:0000256" key="2">
    <source>
        <dbReference type="ARBA" id="ARBA00009261"/>
    </source>
</evidence>
<keyword evidence="7 8" id="KW-0472">Membrane</keyword>
<evidence type="ECO:0000256" key="5">
    <source>
        <dbReference type="ARBA" id="ARBA00022692"/>
    </source>
</evidence>
<keyword evidence="3 8" id="KW-0813">Transport</keyword>
<protein>
    <submittedName>
        <fullName evidence="9">Alanine or glycine:cation symporter, AGCS family</fullName>
    </submittedName>
</protein>
<feature type="transmembrane region" description="Helical" evidence="8">
    <location>
        <begin position="207"/>
        <end position="226"/>
    </location>
</feature>
<keyword evidence="8" id="KW-0769">Symport</keyword>
<keyword evidence="6 8" id="KW-1133">Transmembrane helix</keyword>
<evidence type="ECO:0000256" key="3">
    <source>
        <dbReference type="ARBA" id="ARBA00022448"/>
    </source>
</evidence>
<feature type="transmembrane region" description="Helical" evidence="8">
    <location>
        <begin position="238"/>
        <end position="258"/>
    </location>
</feature>
<name>A0A239PJ74_9PROT</name>
<dbReference type="PRINTS" id="PR00175">
    <property type="entry name" value="NAALASMPORT"/>
</dbReference>
<dbReference type="GO" id="GO:0005283">
    <property type="term" value="F:amino acid:sodium symporter activity"/>
    <property type="evidence" value="ECO:0007669"/>
    <property type="project" value="InterPro"/>
</dbReference>
<keyword evidence="4" id="KW-1003">Cell membrane</keyword>
<evidence type="ECO:0000256" key="1">
    <source>
        <dbReference type="ARBA" id="ARBA00004651"/>
    </source>
</evidence>
<dbReference type="Gene3D" id="1.20.1740.10">
    <property type="entry name" value="Amino acid/polyamine transporter I"/>
    <property type="match status" value="1"/>
</dbReference>
<proteinExistence type="inferred from homology"/>
<feature type="transmembrane region" description="Helical" evidence="8">
    <location>
        <begin position="530"/>
        <end position="547"/>
    </location>
</feature>
<feature type="transmembrane region" description="Helical" evidence="8">
    <location>
        <begin position="499"/>
        <end position="518"/>
    </location>
</feature>
<feature type="transmembrane region" description="Helical" evidence="8">
    <location>
        <begin position="460"/>
        <end position="479"/>
    </location>
</feature>
<dbReference type="NCBIfam" id="TIGR00835">
    <property type="entry name" value="agcS"/>
    <property type="match status" value="1"/>
</dbReference>
<comment type="similarity">
    <text evidence="2 8">Belongs to the alanine or glycine:cation symporter (AGCS) (TC 2.A.25) family.</text>
</comment>
<dbReference type="PROSITE" id="PS00873">
    <property type="entry name" value="NA_ALANINE_SYMP"/>
    <property type="match status" value="1"/>
</dbReference>
<comment type="subcellular location">
    <subcellularLocation>
        <location evidence="8">Cell inner membrane</location>
        <topology evidence="8">Multi-pass membrane protein</topology>
    </subcellularLocation>
    <subcellularLocation>
        <location evidence="1">Cell membrane</location>
        <topology evidence="1">Multi-pass membrane protein</topology>
    </subcellularLocation>
</comment>
<sequence>MEAFFAVVDNISGFIWGGTWNGEQALPVGFLAVLLLGTGLFFMIRLGFLPLRRFLPALGELWAGRRAQGTEGAITPWQALSTALSGQVGTGNLAGVATAVTLGGPGAIFWMWVTALLGMACAFAESSLAVHFRETHPVTGRIHGGPMYYIKHGLNKGKSKFGGAWGWLAILFCIGAVLSAIATGGMIQSNSIGQAASEAARTLGFNLPLWVVGLVVAALTFLVIIGGIKSIGSVAGKLVPAMALLYVLAAIVVIALHIEYVPAAFAMIFTHAFGLEQAVGGAAGYGMLQAIRYGVARGLFSNEAGQGSAPMAHAAARTANPVMQAEIAMIGVFIDTIVICTLTALVLLTVPGDFKRNPARFAAEYCVAKDYVALPENTNVVQIFPSAYDQNRAEIIVARGAEGRALLEECRAKGGDVSDEALRAAVEDYVTPVRFAWQTDAEASGVTTRAYAAGIPGGQWIVAGALFLFAFTTILGWSYYAETATTYLFGERAAMPTRYMWVGIVFLGTLVANTDGLWRLGDIANASMALPNLIAILLLSGVVVSLAKQYGRK</sequence>
<dbReference type="PANTHER" id="PTHR30330:SF3">
    <property type="entry name" value="TRANSCRIPTIONAL REGULATOR, LRP FAMILY"/>
    <property type="match status" value="1"/>
</dbReference>
<accession>A0A239PJ74</accession>
<dbReference type="EMBL" id="FZQA01000001">
    <property type="protein sequence ID" value="SNT67852.1"/>
    <property type="molecule type" value="Genomic_DNA"/>
</dbReference>
<dbReference type="InterPro" id="IPR001463">
    <property type="entry name" value="Na/Ala_symport"/>
</dbReference>
<evidence type="ECO:0000256" key="6">
    <source>
        <dbReference type="ARBA" id="ARBA00022989"/>
    </source>
</evidence>
<evidence type="ECO:0000313" key="9">
    <source>
        <dbReference type="EMBL" id="SNT67852.1"/>
    </source>
</evidence>
<dbReference type="RefSeq" id="WP_089410857.1">
    <property type="nucleotide sequence ID" value="NZ_FZQA01000001.1"/>
</dbReference>
<feature type="transmembrane region" description="Helical" evidence="8">
    <location>
        <begin position="164"/>
        <end position="187"/>
    </location>
</feature>
<dbReference type="Proteomes" id="UP000198346">
    <property type="component" value="Unassembled WGS sequence"/>
</dbReference>
<dbReference type="PANTHER" id="PTHR30330">
    <property type="entry name" value="AGSS FAMILY TRANSPORTER, SODIUM-ALANINE"/>
    <property type="match status" value="1"/>
</dbReference>
<reference evidence="9 10" key="1">
    <citation type="submission" date="2017-07" db="EMBL/GenBank/DDBJ databases">
        <authorList>
            <person name="Sun Z.S."/>
            <person name="Albrecht U."/>
            <person name="Echele G."/>
            <person name="Lee C.C."/>
        </authorList>
    </citation>
    <scope>NUCLEOTIDE SEQUENCE [LARGE SCALE GENOMIC DNA]</scope>
    <source>
        <strain evidence="9 10">CGMCC 1.12710</strain>
    </source>
</reference>